<dbReference type="KEGG" id="cre:CHLRE_10g461200v5"/>
<feature type="compositionally biased region" description="Low complexity" evidence="1">
    <location>
        <begin position="207"/>
        <end position="218"/>
    </location>
</feature>
<keyword evidence="3" id="KW-1185">Reference proteome</keyword>
<dbReference type="InParanoid" id="A0A2K3DBW1"/>
<feature type="region of interest" description="Disordered" evidence="1">
    <location>
        <begin position="423"/>
        <end position="454"/>
    </location>
</feature>
<dbReference type="GeneID" id="5723968"/>
<evidence type="ECO:0000313" key="2">
    <source>
        <dbReference type="EMBL" id="PNW78019.1"/>
    </source>
</evidence>
<evidence type="ECO:0000313" key="3">
    <source>
        <dbReference type="Proteomes" id="UP000006906"/>
    </source>
</evidence>
<proteinExistence type="predicted"/>
<dbReference type="Gramene" id="PNW78019">
    <property type="protein sequence ID" value="PNW78019"/>
    <property type="gene ID" value="CHLRE_10g461200v5"/>
</dbReference>
<dbReference type="Proteomes" id="UP000006906">
    <property type="component" value="Chromosome 10"/>
</dbReference>
<evidence type="ECO:0000256" key="1">
    <source>
        <dbReference type="SAM" id="MobiDB-lite"/>
    </source>
</evidence>
<dbReference type="OrthoDB" id="10563747at2759"/>
<organism evidence="2 3">
    <name type="scientific">Chlamydomonas reinhardtii</name>
    <name type="common">Chlamydomonas smithii</name>
    <dbReference type="NCBI Taxonomy" id="3055"/>
    <lineage>
        <taxon>Eukaryota</taxon>
        <taxon>Viridiplantae</taxon>
        <taxon>Chlorophyta</taxon>
        <taxon>core chlorophytes</taxon>
        <taxon>Chlorophyceae</taxon>
        <taxon>CS clade</taxon>
        <taxon>Chlamydomonadales</taxon>
        <taxon>Chlamydomonadaceae</taxon>
        <taxon>Chlamydomonas</taxon>
    </lineage>
</organism>
<dbReference type="AlphaFoldDB" id="A0A2K3DBW1"/>
<sequence>MASSLTVCVSAAGLPSPPPTPSQTLLESPRGLSIYSGFIGWGDTSKSPRALLECEAQLARSVSDSSACGASRMSPSRADAFGSQDASVRTHANVVFSPQGCGMSTSYIDNPVYGPGTPERVSASSDFASVVLITLASPHSSRSRRVRLSVPGETSPCYPGDIAEDEERPSIGVRRVPSGRRVGTASSRRRVSCPASFIRSNGSGEVPATSSQPAQSAAGCGISPKTPSRHVYRSTCPVPRSILRGSCQLLPDTSCLALTAELARPAATSSPASHAAPSPPTPNTSSSTRSCPPSYPIVPAAAGETDNVFLIPPSMAGPLSPEDAALFDADMQDLEACGLVDWQNADDLNAAALERIARGTDWDRLAAGLNASPVGWADEEAADRLLLSPQWRAAMAPKPAVDAVTAMLSAVARLRQEQVQEQGQAQAQGQVQAAATGGQQDQEQEQAPSLENDAAAASEAFGMSHEDRLLFGADMADLEALGLVHWEVADLEQRVTSTRLQRLGERMQQMLEELQADRRRREGPASSWCGVECGAPGTLTGAEAIHLFVAAY</sequence>
<protein>
    <submittedName>
        <fullName evidence="2">Uncharacterized protein</fullName>
    </submittedName>
</protein>
<accession>A0A2K3DBW1</accession>
<name>A0A2K3DBW1_CHLRE</name>
<dbReference type="RefSeq" id="XP_042920550.1">
    <property type="nucleotide sequence ID" value="XM_043067153.1"/>
</dbReference>
<dbReference type="ExpressionAtlas" id="A0A2K3DBW1">
    <property type="expression patterns" value="baseline"/>
</dbReference>
<dbReference type="EMBL" id="CM008971">
    <property type="protein sequence ID" value="PNW78019.1"/>
    <property type="molecule type" value="Genomic_DNA"/>
</dbReference>
<reference evidence="2 3" key="1">
    <citation type="journal article" date="2007" name="Science">
        <title>The Chlamydomonas genome reveals the evolution of key animal and plant functions.</title>
        <authorList>
            <person name="Merchant S.S."/>
            <person name="Prochnik S.E."/>
            <person name="Vallon O."/>
            <person name="Harris E.H."/>
            <person name="Karpowicz S.J."/>
            <person name="Witman G.B."/>
            <person name="Terry A."/>
            <person name="Salamov A."/>
            <person name="Fritz-Laylin L.K."/>
            <person name="Marechal-Drouard L."/>
            <person name="Marshall W.F."/>
            <person name="Qu L.H."/>
            <person name="Nelson D.R."/>
            <person name="Sanderfoot A.A."/>
            <person name="Spalding M.H."/>
            <person name="Kapitonov V.V."/>
            <person name="Ren Q."/>
            <person name="Ferris P."/>
            <person name="Lindquist E."/>
            <person name="Shapiro H."/>
            <person name="Lucas S.M."/>
            <person name="Grimwood J."/>
            <person name="Schmutz J."/>
            <person name="Cardol P."/>
            <person name="Cerutti H."/>
            <person name="Chanfreau G."/>
            <person name="Chen C.L."/>
            <person name="Cognat V."/>
            <person name="Croft M.T."/>
            <person name="Dent R."/>
            <person name="Dutcher S."/>
            <person name="Fernandez E."/>
            <person name="Fukuzawa H."/>
            <person name="Gonzalez-Ballester D."/>
            <person name="Gonzalez-Halphen D."/>
            <person name="Hallmann A."/>
            <person name="Hanikenne M."/>
            <person name="Hippler M."/>
            <person name="Inwood W."/>
            <person name="Jabbari K."/>
            <person name="Kalanon M."/>
            <person name="Kuras R."/>
            <person name="Lefebvre P.A."/>
            <person name="Lemaire S.D."/>
            <person name="Lobanov A.V."/>
            <person name="Lohr M."/>
            <person name="Manuell A."/>
            <person name="Meier I."/>
            <person name="Mets L."/>
            <person name="Mittag M."/>
            <person name="Mittelmeier T."/>
            <person name="Moroney J.V."/>
            <person name="Moseley J."/>
            <person name="Napoli C."/>
            <person name="Nedelcu A.M."/>
            <person name="Niyogi K."/>
            <person name="Novoselov S.V."/>
            <person name="Paulsen I.T."/>
            <person name="Pazour G."/>
            <person name="Purton S."/>
            <person name="Ral J.P."/>
            <person name="Riano-Pachon D.M."/>
            <person name="Riekhof W."/>
            <person name="Rymarquis L."/>
            <person name="Schroda M."/>
            <person name="Stern D."/>
            <person name="Umen J."/>
            <person name="Willows R."/>
            <person name="Wilson N."/>
            <person name="Zimmer S.L."/>
            <person name="Allmer J."/>
            <person name="Balk J."/>
            <person name="Bisova K."/>
            <person name="Chen C.J."/>
            <person name="Elias M."/>
            <person name="Gendler K."/>
            <person name="Hauser C."/>
            <person name="Lamb M.R."/>
            <person name="Ledford H."/>
            <person name="Long J.C."/>
            <person name="Minagawa J."/>
            <person name="Page M.D."/>
            <person name="Pan J."/>
            <person name="Pootakham W."/>
            <person name="Roje S."/>
            <person name="Rose A."/>
            <person name="Stahlberg E."/>
            <person name="Terauchi A.M."/>
            <person name="Yang P."/>
            <person name="Ball S."/>
            <person name="Bowler C."/>
            <person name="Dieckmann C.L."/>
            <person name="Gladyshev V.N."/>
            <person name="Green P."/>
            <person name="Jorgensen R."/>
            <person name="Mayfield S."/>
            <person name="Mueller-Roeber B."/>
            <person name="Rajamani S."/>
            <person name="Sayre R.T."/>
            <person name="Brokstein P."/>
            <person name="Dubchak I."/>
            <person name="Goodstein D."/>
            <person name="Hornick L."/>
            <person name="Huang Y.W."/>
            <person name="Jhaveri J."/>
            <person name="Luo Y."/>
            <person name="Martinez D."/>
            <person name="Ngau W.C."/>
            <person name="Otillar B."/>
            <person name="Poliakov A."/>
            <person name="Porter A."/>
            <person name="Szajkowski L."/>
            <person name="Werner G."/>
            <person name="Zhou K."/>
            <person name="Grigoriev I.V."/>
            <person name="Rokhsar D.S."/>
            <person name="Grossman A.R."/>
        </authorList>
    </citation>
    <scope>NUCLEOTIDE SEQUENCE [LARGE SCALE GENOMIC DNA]</scope>
    <source>
        <strain evidence="3">CC-503</strain>
    </source>
</reference>
<feature type="region of interest" description="Disordered" evidence="1">
    <location>
        <begin position="268"/>
        <end position="293"/>
    </location>
</feature>
<feature type="compositionally biased region" description="Low complexity" evidence="1">
    <location>
        <begin position="423"/>
        <end position="447"/>
    </location>
</feature>
<dbReference type="PaxDb" id="3055-EDP08093"/>
<gene>
    <name evidence="2" type="ORF">CHLRE_10g461200v5</name>
</gene>
<feature type="compositionally biased region" description="Low complexity" evidence="1">
    <location>
        <begin position="283"/>
        <end position="292"/>
    </location>
</feature>
<feature type="region of interest" description="Disordered" evidence="1">
    <location>
        <begin position="198"/>
        <end position="231"/>
    </location>
</feature>